<reference evidence="1" key="1">
    <citation type="journal article" date="2021" name="Proc. Natl. Acad. Sci. U.S.A.">
        <title>A Catalog of Tens of Thousands of Viruses from Human Metagenomes Reveals Hidden Associations with Chronic Diseases.</title>
        <authorList>
            <person name="Tisza M.J."/>
            <person name="Buck C.B."/>
        </authorList>
    </citation>
    <scope>NUCLEOTIDE SEQUENCE</scope>
    <source>
        <strain evidence="1">Ctfbh2</strain>
    </source>
</reference>
<protein>
    <submittedName>
        <fullName evidence="1">Putative head-tail adaptor</fullName>
    </submittedName>
</protein>
<dbReference type="Pfam" id="PF05521">
    <property type="entry name" value="Phage_HCP"/>
    <property type="match status" value="1"/>
</dbReference>
<name>A0A8S5T3Q0_9CAUD</name>
<evidence type="ECO:0000313" key="1">
    <source>
        <dbReference type="EMBL" id="DAF57965.1"/>
    </source>
</evidence>
<sequence>MRAGLLKYTLVFKEPVETVSEMGSVEKSYREVFRCRASRKKQTLFSKEDTAYEQFVNQTIVMQTRKYPQIKYGCRVEYAGCTWEIKMLEPNGNELTITMRKVDV</sequence>
<accession>A0A8S5T3Q0</accession>
<dbReference type="InterPro" id="IPR038666">
    <property type="entry name" value="SSP1_head-tail_sf"/>
</dbReference>
<dbReference type="InterPro" id="IPR008767">
    <property type="entry name" value="Phage_SPP1_head-tail_adaptor"/>
</dbReference>
<organism evidence="1">
    <name type="scientific">Siphoviridae sp. ctfbh2</name>
    <dbReference type="NCBI Taxonomy" id="2827909"/>
    <lineage>
        <taxon>Viruses</taxon>
        <taxon>Duplodnaviria</taxon>
        <taxon>Heunggongvirae</taxon>
        <taxon>Uroviricota</taxon>
        <taxon>Caudoviricetes</taxon>
    </lineage>
</organism>
<dbReference type="Gene3D" id="2.40.10.270">
    <property type="entry name" value="Bacteriophage SPP1 head-tail adaptor protein"/>
    <property type="match status" value="1"/>
</dbReference>
<proteinExistence type="predicted"/>
<dbReference type="EMBL" id="BK032744">
    <property type="protein sequence ID" value="DAF57965.1"/>
    <property type="molecule type" value="Genomic_DNA"/>
</dbReference>